<dbReference type="AlphaFoldDB" id="A0A8H7Q7W1"/>
<accession>A0A8H7Q7W1</accession>
<evidence type="ECO:0000313" key="2">
    <source>
        <dbReference type="EMBL" id="KAG2186930.1"/>
    </source>
</evidence>
<evidence type="ECO:0000256" key="1">
    <source>
        <dbReference type="SAM" id="SignalP"/>
    </source>
</evidence>
<name>A0A8H7Q7W1_9FUNG</name>
<sequence>MYFSFPAKKLLVVLAFVALGTSQEDEMPQVVAARLINERMGVDQGYNLNLRHPEKFGYIHSAYTPFVRMPPDQEIRQGEAFGSRLPYVPSMALAVLSEFKYYGPTQPIQFKGRVSPKTVQCYPRLKPEYPITIKFSTFDYDHAASQWFQHTLSGPEYPGIKEITGTIRSVRIIGRDLELVIDPLQELVQYISVADTVKFGSLEYGWGPASSFACTQCTNATSDCRCQNFDKPAVILQKQRLD</sequence>
<organism evidence="2 3">
    <name type="scientific">Umbelopsis vinacea</name>
    <dbReference type="NCBI Taxonomy" id="44442"/>
    <lineage>
        <taxon>Eukaryota</taxon>
        <taxon>Fungi</taxon>
        <taxon>Fungi incertae sedis</taxon>
        <taxon>Mucoromycota</taxon>
        <taxon>Mucoromycotina</taxon>
        <taxon>Umbelopsidomycetes</taxon>
        <taxon>Umbelopsidales</taxon>
        <taxon>Umbelopsidaceae</taxon>
        <taxon>Umbelopsis</taxon>
    </lineage>
</organism>
<comment type="caution">
    <text evidence="2">The sequence shown here is derived from an EMBL/GenBank/DDBJ whole genome shotgun (WGS) entry which is preliminary data.</text>
</comment>
<evidence type="ECO:0000313" key="3">
    <source>
        <dbReference type="Proteomes" id="UP000612746"/>
    </source>
</evidence>
<protein>
    <submittedName>
        <fullName evidence="2">Uncharacterized protein</fullName>
    </submittedName>
</protein>
<feature type="signal peptide" evidence="1">
    <location>
        <begin position="1"/>
        <end position="22"/>
    </location>
</feature>
<dbReference type="OrthoDB" id="2336492at2759"/>
<reference evidence="2" key="1">
    <citation type="submission" date="2020-12" db="EMBL/GenBank/DDBJ databases">
        <title>Metabolic potential, ecology and presence of endohyphal bacteria is reflected in genomic diversity of Mucoromycotina.</title>
        <authorList>
            <person name="Muszewska A."/>
            <person name="Okrasinska A."/>
            <person name="Steczkiewicz K."/>
            <person name="Drgas O."/>
            <person name="Orlowska M."/>
            <person name="Perlinska-Lenart U."/>
            <person name="Aleksandrzak-Piekarczyk T."/>
            <person name="Szatraj K."/>
            <person name="Zielenkiewicz U."/>
            <person name="Pilsyk S."/>
            <person name="Malc E."/>
            <person name="Mieczkowski P."/>
            <person name="Kruszewska J.S."/>
            <person name="Biernat P."/>
            <person name="Pawlowska J."/>
        </authorList>
    </citation>
    <scope>NUCLEOTIDE SEQUENCE</scope>
    <source>
        <strain evidence="2">WA0000051536</strain>
    </source>
</reference>
<gene>
    <name evidence="2" type="ORF">INT44_003157</name>
</gene>
<proteinExistence type="predicted"/>
<keyword evidence="3" id="KW-1185">Reference proteome</keyword>
<dbReference type="EMBL" id="JAEPRA010000004">
    <property type="protein sequence ID" value="KAG2186930.1"/>
    <property type="molecule type" value="Genomic_DNA"/>
</dbReference>
<keyword evidence="1" id="KW-0732">Signal</keyword>
<feature type="chain" id="PRO_5034537603" evidence="1">
    <location>
        <begin position="23"/>
        <end position="242"/>
    </location>
</feature>
<dbReference type="Proteomes" id="UP000612746">
    <property type="component" value="Unassembled WGS sequence"/>
</dbReference>